<dbReference type="PANTHER" id="PTHR19143">
    <property type="entry name" value="FIBRINOGEN/TENASCIN/ANGIOPOEITIN"/>
    <property type="match status" value="1"/>
</dbReference>
<feature type="domain" description="Fibrinogen C-terminal" evidence="4">
    <location>
        <begin position="124"/>
        <end position="334"/>
    </location>
</feature>
<feature type="signal peptide" evidence="3">
    <location>
        <begin position="1"/>
        <end position="18"/>
    </location>
</feature>
<dbReference type="Gene3D" id="3.90.215.10">
    <property type="entry name" value="Gamma Fibrinogen, chain A, domain 1"/>
    <property type="match status" value="1"/>
</dbReference>
<protein>
    <submittedName>
        <fullName evidence="6">Fibrinogen-like protein 1</fullName>
    </submittedName>
</protein>
<dbReference type="CDD" id="cd00087">
    <property type="entry name" value="FReD"/>
    <property type="match status" value="1"/>
</dbReference>
<dbReference type="InterPro" id="IPR002181">
    <property type="entry name" value="Fibrinogen_a/b/g_C_dom"/>
</dbReference>
<feature type="coiled-coil region" evidence="2">
    <location>
        <begin position="51"/>
        <end position="92"/>
    </location>
</feature>
<dbReference type="Proteomes" id="UP000515160">
    <property type="component" value="Chromosome 2L"/>
</dbReference>
<keyword evidence="5" id="KW-1185">Reference proteome</keyword>
<organism evidence="5 6">
    <name type="scientific">Drosophila albomicans</name>
    <name type="common">Fruit fly</name>
    <dbReference type="NCBI Taxonomy" id="7291"/>
    <lineage>
        <taxon>Eukaryota</taxon>
        <taxon>Metazoa</taxon>
        <taxon>Ecdysozoa</taxon>
        <taxon>Arthropoda</taxon>
        <taxon>Hexapoda</taxon>
        <taxon>Insecta</taxon>
        <taxon>Pterygota</taxon>
        <taxon>Neoptera</taxon>
        <taxon>Endopterygota</taxon>
        <taxon>Diptera</taxon>
        <taxon>Brachycera</taxon>
        <taxon>Muscomorpha</taxon>
        <taxon>Ephydroidea</taxon>
        <taxon>Drosophilidae</taxon>
        <taxon>Drosophila</taxon>
    </lineage>
</organism>
<dbReference type="PROSITE" id="PS00514">
    <property type="entry name" value="FIBRINOGEN_C_1"/>
    <property type="match status" value="1"/>
</dbReference>
<keyword evidence="1" id="KW-1015">Disulfide bond</keyword>
<dbReference type="PROSITE" id="PS51406">
    <property type="entry name" value="FIBRINOGEN_C_2"/>
    <property type="match status" value="1"/>
</dbReference>
<proteinExistence type="predicted"/>
<evidence type="ECO:0000256" key="3">
    <source>
        <dbReference type="SAM" id="SignalP"/>
    </source>
</evidence>
<dbReference type="InterPro" id="IPR036056">
    <property type="entry name" value="Fibrinogen-like_C"/>
</dbReference>
<evidence type="ECO:0000313" key="6">
    <source>
        <dbReference type="RefSeq" id="XP_034100741.1"/>
    </source>
</evidence>
<name>A0A6P8WAM9_DROAB</name>
<keyword evidence="2" id="KW-0175">Coiled coil</keyword>
<dbReference type="SUPFAM" id="SSF56496">
    <property type="entry name" value="Fibrinogen C-terminal domain-like"/>
    <property type="match status" value="1"/>
</dbReference>
<feature type="chain" id="PRO_5027887416" evidence="3">
    <location>
        <begin position="19"/>
        <end position="335"/>
    </location>
</feature>
<dbReference type="InterPro" id="IPR050373">
    <property type="entry name" value="Fibrinogen_C-term_domain"/>
</dbReference>
<gene>
    <name evidence="6" type="primary">LOC117565640</name>
</gene>
<sequence>MNLKFVSFLLILVHNCYAFDLQCTNDKATENQCSLYCYQVVKPLLQFVTGAQEKELEFFKLTETIRKLNEDKAALEKKNKELELQRELLISCKLNMENLKANQCTDATEKPDPKNANTFSVKVQEDNSNMSSCLDKKTGIHEMTVSNVQTFPVSCDSKLVGSGWTVIQRRKDASESFNRGWTDYRRGFGNLENNFFIGLEKLYLLTSQKQHELYIYLKSSDNEVRHVKYSLFKIAGESENYKLLSVGNPSGNADDSMAVHVGMMFSTYDRDNDKSGDNCASDWNSGWWFNSCFHGNLNGIYKDNVTNLKNGIKWNSWDTEKEFTFVQMMIRPIVN</sequence>
<dbReference type="RefSeq" id="XP_034100741.1">
    <property type="nucleotide sequence ID" value="XM_034244850.2"/>
</dbReference>
<dbReference type="GO" id="GO:0005615">
    <property type="term" value="C:extracellular space"/>
    <property type="evidence" value="ECO:0007669"/>
    <property type="project" value="TreeGrafter"/>
</dbReference>
<dbReference type="Pfam" id="PF00147">
    <property type="entry name" value="Fibrinogen_C"/>
    <property type="match status" value="1"/>
</dbReference>
<dbReference type="SMART" id="SM00186">
    <property type="entry name" value="FBG"/>
    <property type="match status" value="1"/>
</dbReference>
<dbReference type="GeneID" id="117565640"/>
<evidence type="ECO:0000259" key="4">
    <source>
        <dbReference type="PROSITE" id="PS51406"/>
    </source>
</evidence>
<dbReference type="InterPro" id="IPR020837">
    <property type="entry name" value="Fibrinogen_CS"/>
</dbReference>
<keyword evidence="3" id="KW-0732">Signal</keyword>
<dbReference type="PANTHER" id="PTHR19143:SF327">
    <property type="entry name" value="FI21813P1-RELATED"/>
    <property type="match status" value="1"/>
</dbReference>
<reference evidence="6" key="1">
    <citation type="submission" date="2025-08" db="UniProtKB">
        <authorList>
            <consortium name="RefSeq"/>
        </authorList>
    </citation>
    <scope>IDENTIFICATION</scope>
    <source>
        <strain evidence="6">15112-1751.03</strain>
        <tissue evidence="6">Whole Adult</tissue>
    </source>
</reference>
<evidence type="ECO:0000256" key="2">
    <source>
        <dbReference type="SAM" id="Coils"/>
    </source>
</evidence>
<dbReference type="InterPro" id="IPR014716">
    <property type="entry name" value="Fibrinogen_a/b/g_C_1"/>
</dbReference>
<accession>A0A6P8WAM9</accession>
<evidence type="ECO:0000256" key="1">
    <source>
        <dbReference type="ARBA" id="ARBA00023157"/>
    </source>
</evidence>
<dbReference type="AlphaFoldDB" id="A0A6P8WAM9"/>
<dbReference type="OrthoDB" id="6145874at2759"/>
<evidence type="ECO:0000313" key="5">
    <source>
        <dbReference type="Proteomes" id="UP000515160"/>
    </source>
</evidence>